<reference evidence="2 3" key="1">
    <citation type="submission" date="2016-12" db="EMBL/GenBank/DDBJ databases">
        <title>Complete genome sequence of Microbacterium aurum KACC 15219.</title>
        <authorList>
            <person name="Jung Y."/>
            <person name="Shin J.-H."/>
            <person name="Lee Y.-J."/>
            <person name="Yi H."/>
            <person name="Bahn Y.-S."/>
            <person name="Kim J.F."/>
            <person name="Lee D.-W."/>
        </authorList>
    </citation>
    <scope>NUCLEOTIDE SEQUENCE [LARGE SCALE GENOMIC DNA]</scope>
    <source>
        <strain evidence="2 3">KACC 15219</strain>
    </source>
</reference>
<dbReference type="OrthoDB" id="5126497at2"/>
<dbReference type="KEGG" id="maur:BOH66_16015"/>
<accession>A0A1P8UC02</accession>
<feature type="transmembrane region" description="Helical" evidence="1">
    <location>
        <begin position="228"/>
        <end position="249"/>
    </location>
</feature>
<evidence type="ECO:0000313" key="2">
    <source>
        <dbReference type="EMBL" id="APZ35570.1"/>
    </source>
</evidence>
<dbReference type="Proteomes" id="UP000187185">
    <property type="component" value="Chromosome"/>
</dbReference>
<feature type="transmembrane region" description="Helical" evidence="1">
    <location>
        <begin position="198"/>
        <end position="216"/>
    </location>
</feature>
<protein>
    <submittedName>
        <fullName evidence="2">Uncharacterized protein</fullName>
    </submittedName>
</protein>
<proteinExistence type="predicted"/>
<evidence type="ECO:0000313" key="3">
    <source>
        <dbReference type="Proteomes" id="UP000187185"/>
    </source>
</evidence>
<feature type="transmembrane region" description="Helical" evidence="1">
    <location>
        <begin position="172"/>
        <end position="192"/>
    </location>
</feature>
<feature type="transmembrane region" description="Helical" evidence="1">
    <location>
        <begin position="67"/>
        <end position="87"/>
    </location>
</feature>
<keyword evidence="1" id="KW-0472">Membrane</keyword>
<feature type="transmembrane region" description="Helical" evidence="1">
    <location>
        <begin position="99"/>
        <end position="120"/>
    </location>
</feature>
<dbReference type="EMBL" id="CP018762">
    <property type="protein sequence ID" value="APZ35570.1"/>
    <property type="molecule type" value="Genomic_DNA"/>
</dbReference>
<dbReference type="RefSeq" id="WP_076691936.1">
    <property type="nucleotide sequence ID" value="NZ_CP018762.1"/>
</dbReference>
<keyword evidence="1" id="KW-0812">Transmembrane</keyword>
<gene>
    <name evidence="2" type="ORF">BOH66_16015</name>
</gene>
<name>A0A1P8UC02_9MICO</name>
<sequence>MESRDEATTAAQLLQQQEVVRFRLERRGPSRGYQWFLVCSAVLLSVYAGVLLFAFSTSGSTAGSSGYTYTNLMLLPVLLYSALANGARERFGIRNRASVAQVVGTVAAIAVVMILGWLSITDVGYPAWMNVVAPVVLFAVMAISPLRRLVADRSTPPTDRWENTPPPTPARWATAGIGVVLGLLAATTAVVWYPIISAATLLVTLSVVLISWRLPWGLRSTGYHWGPVNWAFFAAATSAMFALTAALSMSSVGPGAAIAVGVFILVVMIISALLPLPAAGE</sequence>
<keyword evidence="3" id="KW-1185">Reference proteome</keyword>
<keyword evidence="1" id="KW-1133">Transmembrane helix</keyword>
<feature type="transmembrane region" description="Helical" evidence="1">
    <location>
        <begin position="132"/>
        <end position="151"/>
    </location>
</feature>
<feature type="transmembrane region" description="Helical" evidence="1">
    <location>
        <begin position="255"/>
        <end position="276"/>
    </location>
</feature>
<dbReference type="AlphaFoldDB" id="A0A1P8UC02"/>
<dbReference type="STRING" id="36805.BOH66_16015"/>
<evidence type="ECO:0000256" key="1">
    <source>
        <dbReference type="SAM" id="Phobius"/>
    </source>
</evidence>
<organism evidence="2 3">
    <name type="scientific">Microbacterium aurum</name>
    <dbReference type="NCBI Taxonomy" id="36805"/>
    <lineage>
        <taxon>Bacteria</taxon>
        <taxon>Bacillati</taxon>
        <taxon>Actinomycetota</taxon>
        <taxon>Actinomycetes</taxon>
        <taxon>Micrococcales</taxon>
        <taxon>Microbacteriaceae</taxon>
        <taxon>Microbacterium</taxon>
    </lineage>
</organism>
<feature type="transmembrane region" description="Helical" evidence="1">
    <location>
        <begin position="33"/>
        <end position="55"/>
    </location>
</feature>